<dbReference type="Gene3D" id="3.10.450.50">
    <property type="match status" value="1"/>
</dbReference>
<accession>A0A7X5UB97</accession>
<feature type="chain" id="PRO_5030685772" evidence="1">
    <location>
        <begin position="49"/>
        <end position="176"/>
    </location>
</feature>
<sequence length="176" mass="19778">MPSRPIICRLSIARPWRFAVFRYPRLLTLSCCVAVAAACLLPVSQAHAMNAQEQAAYRPLQLLLDGLAKRDQQMMRDQALPSFHATLMREGKPLELDLDAFLARLPKTGTEKLLEQIHNPEIRIDDNVAVIWAPYTFFIDDKVHHCGSNVVTLVRIDGNWRISSVADTARTSCPKG</sequence>
<comment type="caution">
    <text evidence="2">The sequence shown here is derived from an EMBL/GenBank/DDBJ whole genome shotgun (WGS) entry which is preliminary data.</text>
</comment>
<name>A0A7X5UB97_9GAMM</name>
<evidence type="ECO:0000313" key="2">
    <source>
        <dbReference type="EMBL" id="NII07182.1"/>
    </source>
</evidence>
<organism evidence="2 3">
    <name type="scientific">Luteibacter anthropi</name>
    <dbReference type="NCBI Taxonomy" id="564369"/>
    <lineage>
        <taxon>Bacteria</taxon>
        <taxon>Pseudomonadati</taxon>
        <taxon>Pseudomonadota</taxon>
        <taxon>Gammaproteobacteria</taxon>
        <taxon>Lysobacterales</taxon>
        <taxon>Rhodanobacteraceae</taxon>
        <taxon>Luteibacter</taxon>
    </lineage>
</organism>
<evidence type="ECO:0000256" key="1">
    <source>
        <dbReference type="SAM" id="SignalP"/>
    </source>
</evidence>
<dbReference type="RefSeq" id="WP_166948852.1">
    <property type="nucleotide sequence ID" value="NZ_CP077072.1"/>
</dbReference>
<keyword evidence="1" id="KW-0732">Signal</keyword>
<reference evidence="2 3" key="1">
    <citation type="submission" date="2020-03" db="EMBL/GenBank/DDBJ databases">
        <authorList>
            <person name="Lai Q."/>
        </authorList>
    </citation>
    <scope>NUCLEOTIDE SEQUENCE [LARGE SCALE GENOMIC DNA]</scope>
    <source>
        <strain evidence="2 3">CCUG 25036</strain>
    </source>
</reference>
<dbReference type="InterPro" id="IPR032710">
    <property type="entry name" value="NTF2-like_dom_sf"/>
</dbReference>
<keyword evidence="3" id="KW-1185">Reference proteome</keyword>
<evidence type="ECO:0000313" key="3">
    <source>
        <dbReference type="Proteomes" id="UP000490980"/>
    </source>
</evidence>
<protein>
    <submittedName>
        <fullName evidence="2">Nuclear transport factor 2 family protein</fullName>
    </submittedName>
</protein>
<gene>
    <name evidence="2" type="ORF">HBF25_12390</name>
</gene>
<proteinExistence type="predicted"/>
<dbReference type="EMBL" id="JAARLZ010000006">
    <property type="protein sequence ID" value="NII07182.1"/>
    <property type="molecule type" value="Genomic_DNA"/>
</dbReference>
<dbReference type="AlphaFoldDB" id="A0A7X5UB97"/>
<feature type="signal peptide" evidence="1">
    <location>
        <begin position="1"/>
        <end position="48"/>
    </location>
</feature>
<dbReference type="Proteomes" id="UP000490980">
    <property type="component" value="Unassembled WGS sequence"/>
</dbReference>
<dbReference type="SUPFAM" id="SSF54427">
    <property type="entry name" value="NTF2-like"/>
    <property type="match status" value="1"/>
</dbReference>